<evidence type="ECO:0000313" key="2">
    <source>
        <dbReference type="EMBL" id="WEW56475.1"/>
    </source>
</evidence>
<gene>
    <name evidence="2" type="ORF">PRK78_001919</name>
</gene>
<dbReference type="Proteomes" id="UP001219355">
    <property type="component" value="Chromosome 1"/>
</dbReference>
<dbReference type="AlphaFoldDB" id="A0AAF0DDL2"/>
<accession>A0AAF0DDL2</accession>
<name>A0AAF0DDL2_9EURO</name>
<organism evidence="2 3">
    <name type="scientific">Emydomyces testavorans</name>
    <dbReference type="NCBI Taxonomy" id="2070801"/>
    <lineage>
        <taxon>Eukaryota</taxon>
        <taxon>Fungi</taxon>
        <taxon>Dikarya</taxon>
        <taxon>Ascomycota</taxon>
        <taxon>Pezizomycotina</taxon>
        <taxon>Eurotiomycetes</taxon>
        <taxon>Eurotiomycetidae</taxon>
        <taxon>Onygenales</taxon>
        <taxon>Nannizziopsiaceae</taxon>
        <taxon>Emydomyces</taxon>
    </lineage>
</organism>
<proteinExistence type="predicted"/>
<reference evidence="2" key="1">
    <citation type="submission" date="2023-03" db="EMBL/GenBank/DDBJ databases">
        <title>Emydomyces testavorans Genome Sequence.</title>
        <authorList>
            <person name="Hoyer L."/>
        </authorList>
    </citation>
    <scope>NUCLEOTIDE SEQUENCE</scope>
    <source>
        <strain evidence="2">16-2883</strain>
    </source>
</reference>
<evidence type="ECO:0000313" key="3">
    <source>
        <dbReference type="Proteomes" id="UP001219355"/>
    </source>
</evidence>
<evidence type="ECO:0000256" key="1">
    <source>
        <dbReference type="SAM" id="MobiDB-lite"/>
    </source>
</evidence>
<keyword evidence="3" id="KW-1185">Reference proteome</keyword>
<sequence>MAPYQSVGVNVFRTGRSLHSCQAAFYRMEHESAHPPYRQNFPGPPASGQTSPGGRKRPLPPLVGDKSTSAPRAIQPKPTAPGEAFQTPPGRAALQIPRLPSAGRGEPPRKRGRPSKAEIQRRTLIAQARGEQYPAPKRQIAKKGFAAASPTTVSGVESLSSSAALLQQPQQQRVHGEGSSFQRARAEPTSQTEDIQVRRITGPHGIISGPVFGDLASSVSIKESMPRTLESQISTTPTAFSQSFRGIIQPGSSGPSPRHENTLVSNVSVTEGGVDSAHSILEEQRPT</sequence>
<protein>
    <submittedName>
        <fullName evidence="2">Uncharacterized protein</fullName>
    </submittedName>
</protein>
<dbReference type="EMBL" id="CP120627">
    <property type="protein sequence ID" value="WEW56475.1"/>
    <property type="molecule type" value="Genomic_DNA"/>
</dbReference>
<feature type="region of interest" description="Disordered" evidence="1">
    <location>
        <begin position="160"/>
        <end position="206"/>
    </location>
</feature>
<feature type="region of interest" description="Disordered" evidence="1">
    <location>
        <begin position="32"/>
        <end position="146"/>
    </location>
</feature>
<feature type="compositionally biased region" description="Low complexity" evidence="1">
    <location>
        <begin position="160"/>
        <end position="172"/>
    </location>
</feature>